<sequence length="382" mass="42106">MPTTGRFSICAVASVLLRVGLFLLTSRPDRPLSFSANFLWNQFKPLPVPATDFSGKTIIVTGANSGLGLEASRHFVRLGAAKVILGCRSAEKAEVAKADIEITTGRKDVVEVWPLEMGSFDSVREFCRRAATLDRLDVVIENAALAMGVFEELEGFESSVTVNVVSTFLMALLLLPTLRRTASKHNVQTHLSIVSSDAHYFVSNCLFNTQWVFQRPRQPNSCIKARFKERQSPSIFEAFRSEADMTEDRYNTTKLIVVFIVRELAHAMARSRPGNEDTPVIVNVINPGYCRTQLFRHASPPLSWIIATGLLLFGRTGEMGSRTLVGGAEADQGSHGSYLDSCKVRDPAPMVLNPEGAKTQKRVFAELMEVLEGIEPGITKNI</sequence>
<evidence type="ECO:0000256" key="1">
    <source>
        <dbReference type="ARBA" id="ARBA00023002"/>
    </source>
</evidence>
<keyword evidence="1" id="KW-0560">Oxidoreductase</keyword>
<dbReference type="Proteomes" id="UP000014074">
    <property type="component" value="Unassembled WGS sequence"/>
</dbReference>
<keyword evidence="4" id="KW-1185">Reference proteome</keyword>
<keyword evidence="2" id="KW-0732">Signal</keyword>
<dbReference type="PANTHER" id="PTHR43157">
    <property type="entry name" value="PHOSPHATIDYLINOSITOL-GLYCAN BIOSYNTHESIS CLASS F PROTEIN-RELATED"/>
    <property type="match status" value="1"/>
</dbReference>
<accession>R8BBJ0</accession>
<dbReference type="Pfam" id="PF00106">
    <property type="entry name" value="adh_short"/>
    <property type="match status" value="1"/>
</dbReference>
<reference evidence="4" key="1">
    <citation type="journal article" date="2013" name="Genome Announc.">
        <title>Draft genome sequence of the ascomycete Phaeoacremonium aleophilum strain UCR-PA7, a causal agent of the esca disease complex in grapevines.</title>
        <authorList>
            <person name="Blanco-Ulate B."/>
            <person name="Rolshausen P."/>
            <person name="Cantu D."/>
        </authorList>
    </citation>
    <scope>NUCLEOTIDE SEQUENCE [LARGE SCALE GENOMIC DNA]</scope>
    <source>
        <strain evidence="4">UCR-PA7</strain>
    </source>
</reference>
<dbReference type="eggNOG" id="KOG1208">
    <property type="taxonomic scope" value="Eukaryota"/>
</dbReference>
<name>R8BBJ0_PHAM7</name>
<protein>
    <submittedName>
        <fullName evidence="3">Putative short chain dehydrogenase protein</fullName>
    </submittedName>
</protein>
<organism evidence="3 4">
    <name type="scientific">Phaeoacremonium minimum (strain UCR-PA7)</name>
    <name type="common">Esca disease fungus</name>
    <name type="synonym">Togninia minima</name>
    <dbReference type="NCBI Taxonomy" id="1286976"/>
    <lineage>
        <taxon>Eukaryota</taxon>
        <taxon>Fungi</taxon>
        <taxon>Dikarya</taxon>
        <taxon>Ascomycota</taxon>
        <taxon>Pezizomycotina</taxon>
        <taxon>Sordariomycetes</taxon>
        <taxon>Sordariomycetidae</taxon>
        <taxon>Togniniales</taxon>
        <taxon>Togniniaceae</taxon>
        <taxon>Phaeoacremonium</taxon>
    </lineage>
</organism>
<dbReference type="PRINTS" id="PR00081">
    <property type="entry name" value="GDHRDH"/>
</dbReference>
<dbReference type="InterPro" id="IPR002347">
    <property type="entry name" value="SDR_fam"/>
</dbReference>
<evidence type="ECO:0000313" key="3">
    <source>
        <dbReference type="EMBL" id="EON96660.1"/>
    </source>
</evidence>
<dbReference type="EMBL" id="KB933326">
    <property type="protein sequence ID" value="EON96660.1"/>
    <property type="molecule type" value="Genomic_DNA"/>
</dbReference>
<dbReference type="OrthoDB" id="542013at2759"/>
<dbReference type="InterPro" id="IPR036291">
    <property type="entry name" value="NAD(P)-bd_dom_sf"/>
</dbReference>
<dbReference type="GO" id="GO:0016491">
    <property type="term" value="F:oxidoreductase activity"/>
    <property type="evidence" value="ECO:0007669"/>
    <property type="project" value="UniProtKB-KW"/>
</dbReference>
<evidence type="ECO:0000256" key="2">
    <source>
        <dbReference type="SAM" id="SignalP"/>
    </source>
</evidence>
<proteinExistence type="predicted"/>
<evidence type="ECO:0000313" key="4">
    <source>
        <dbReference type="Proteomes" id="UP000014074"/>
    </source>
</evidence>
<dbReference type="SUPFAM" id="SSF51735">
    <property type="entry name" value="NAD(P)-binding Rossmann-fold domains"/>
    <property type="match status" value="1"/>
</dbReference>
<feature type="signal peptide" evidence="2">
    <location>
        <begin position="1"/>
        <end position="22"/>
    </location>
</feature>
<dbReference type="RefSeq" id="XP_007918583.1">
    <property type="nucleotide sequence ID" value="XM_007920392.1"/>
</dbReference>
<gene>
    <name evidence="3" type="ORF">UCRPA7_7871</name>
</gene>
<dbReference type="Gene3D" id="3.40.50.720">
    <property type="entry name" value="NAD(P)-binding Rossmann-like Domain"/>
    <property type="match status" value="1"/>
</dbReference>
<feature type="chain" id="PRO_5004462613" evidence="2">
    <location>
        <begin position="23"/>
        <end position="382"/>
    </location>
</feature>
<dbReference type="GeneID" id="19328668"/>
<dbReference type="AlphaFoldDB" id="R8BBJ0"/>
<dbReference type="KEGG" id="tmn:UCRPA7_7871"/>
<dbReference type="HOGENOM" id="CLU_010194_44_4_1"/>
<dbReference type="PANTHER" id="PTHR43157:SF31">
    <property type="entry name" value="PHOSPHATIDYLINOSITOL-GLYCAN BIOSYNTHESIS CLASS F PROTEIN"/>
    <property type="match status" value="1"/>
</dbReference>